<dbReference type="OMA" id="CCKITIS"/>
<dbReference type="PANTHER" id="PTHR13318">
    <property type="entry name" value="PARTNER OF PAIRED, ISOFORM B-RELATED"/>
    <property type="match status" value="1"/>
</dbReference>
<keyword evidence="3" id="KW-1185">Reference proteome</keyword>
<dbReference type="InterPro" id="IPR032675">
    <property type="entry name" value="LRR_dom_sf"/>
</dbReference>
<dbReference type="InterPro" id="IPR001810">
    <property type="entry name" value="F-box_dom"/>
</dbReference>
<evidence type="ECO:0000313" key="3">
    <source>
        <dbReference type="Proteomes" id="UP000054558"/>
    </source>
</evidence>
<reference evidence="2 3" key="1">
    <citation type="journal article" date="2014" name="Nat. Commun.">
        <title>Klebsormidium flaccidum genome reveals primary factors for plant terrestrial adaptation.</title>
        <authorList>
            <person name="Hori K."/>
            <person name="Maruyama F."/>
            <person name="Fujisawa T."/>
            <person name="Togashi T."/>
            <person name="Yamamoto N."/>
            <person name="Seo M."/>
            <person name="Sato S."/>
            <person name="Yamada T."/>
            <person name="Mori H."/>
            <person name="Tajima N."/>
            <person name="Moriyama T."/>
            <person name="Ikeuchi M."/>
            <person name="Watanabe M."/>
            <person name="Wada H."/>
            <person name="Kobayashi K."/>
            <person name="Saito M."/>
            <person name="Masuda T."/>
            <person name="Sasaki-Sekimoto Y."/>
            <person name="Mashiguchi K."/>
            <person name="Awai K."/>
            <person name="Shimojima M."/>
            <person name="Masuda S."/>
            <person name="Iwai M."/>
            <person name="Nobusawa T."/>
            <person name="Narise T."/>
            <person name="Kondo S."/>
            <person name="Saito H."/>
            <person name="Sato R."/>
            <person name="Murakawa M."/>
            <person name="Ihara Y."/>
            <person name="Oshima-Yamada Y."/>
            <person name="Ohtaka K."/>
            <person name="Satoh M."/>
            <person name="Sonobe K."/>
            <person name="Ishii M."/>
            <person name="Ohtani R."/>
            <person name="Kanamori-Sato M."/>
            <person name="Honoki R."/>
            <person name="Miyazaki D."/>
            <person name="Mochizuki H."/>
            <person name="Umetsu J."/>
            <person name="Higashi K."/>
            <person name="Shibata D."/>
            <person name="Kamiya Y."/>
            <person name="Sato N."/>
            <person name="Nakamura Y."/>
            <person name="Tabata S."/>
            <person name="Ida S."/>
            <person name="Kurokawa K."/>
            <person name="Ohta H."/>
        </authorList>
    </citation>
    <scope>NUCLEOTIDE SEQUENCE [LARGE SCALE GENOMIC DNA]</scope>
    <source>
        <strain evidence="2 3">NIES-2285</strain>
    </source>
</reference>
<dbReference type="EMBL" id="DF237158">
    <property type="protein sequence ID" value="GAQ84854.1"/>
    <property type="molecule type" value="Genomic_DNA"/>
</dbReference>
<accession>A0A1Y1I1R2</accession>
<dbReference type="Proteomes" id="UP000054558">
    <property type="component" value="Unassembled WGS sequence"/>
</dbReference>
<dbReference type="STRING" id="105231.A0A1Y1I1R2"/>
<dbReference type="OrthoDB" id="550575at2759"/>
<dbReference type="Gene3D" id="3.80.10.10">
    <property type="entry name" value="Ribonuclease Inhibitor"/>
    <property type="match status" value="2"/>
</dbReference>
<dbReference type="InterPro" id="IPR036047">
    <property type="entry name" value="F-box-like_dom_sf"/>
</dbReference>
<evidence type="ECO:0000259" key="1">
    <source>
        <dbReference type="Pfam" id="PF00646"/>
    </source>
</evidence>
<dbReference type="SUPFAM" id="SSF81383">
    <property type="entry name" value="F-box domain"/>
    <property type="match status" value="1"/>
</dbReference>
<organism evidence="2 3">
    <name type="scientific">Klebsormidium nitens</name>
    <name type="common">Green alga</name>
    <name type="synonym">Ulothrix nitens</name>
    <dbReference type="NCBI Taxonomy" id="105231"/>
    <lineage>
        <taxon>Eukaryota</taxon>
        <taxon>Viridiplantae</taxon>
        <taxon>Streptophyta</taxon>
        <taxon>Klebsormidiophyceae</taxon>
        <taxon>Klebsormidiales</taxon>
        <taxon>Klebsormidiaceae</taxon>
        <taxon>Klebsormidium</taxon>
    </lineage>
</organism>
<dbReference type="Pfam" id="PF00646">
    <property type="entry name" value="F-box"/>
    <property type="match status" value="1"/>
</dbReference>
<proteinExistence type="predicted"/>
<name>A0A1Y1I1R2_KLENI</name>
<sequence length="587" mass="65148">MATLDAASSLVDTDKRGEALPVIDCLGDDLLCLVLGRLSTRPLLQSPALVCKRWSQLCKALVTVFSPPRFLAKLPASKSSTWLHLRGPEAARIVERHAATLETLDLRYLGAAAKHSPSSEERILLPRLPRLRTMVLPALEFGRQLDLTVLPRSLTTLRFAFEPHSYATPAALPTCAWCWLDNAGLRTIRERCPNLESVAFGVCHDRITTTDTRPFLAALSPTLKTVSLQYGEVEGVQDRTLRLWDDLAFILRTCQCLESLEVQGPVFRLYPEISGWADGPTREPPALSFPPRLRELRLLEQGDTRNRFTQYGLRLLEPAVRAQGHQLHAFQASANQIDGPERWDWSWTPNLRVLDWGNTFWMRASNIRFSKRAARSLLETLLLLPRLERVVLADATDEMLVALGQHCPRLREIHIHGPEFALRPVEGLPRYPRVEEVTNRGVIALAEGCPHLRVVDVGHSLVSVGAVRALAFHCRELQVLILTGCRPTPTLPGIADDAVVALLPRLGSCLHLLDLAGTGVTAAALQAIADWGQEHPFPLRVLVLPSRPAIQKSSWAAQLKARPGLDVRFGSSGIRWAGLHESPLLED</sequence>
<dbReference type="SUPFAM" id="SSF52047">
    <property type="entry name" value="RNI-like"/>
    <property type="match status" value="1"/>
</dbReference>
<dbReference type="AlphaFoldDB" id="A0A1Y1I1R2"/>
<evidence type="ECO:0000313" key="2">
    <source>
        <dbReference type="EMBL" id="GAQ84854.1"/>
    </source>
</evidence>
<gene>
    <name evidence="2" type="ORF">KFL_002090060</name>
</gene>
<feature type="domain" description="F-box" evidence="1">
    <location>
        <begin position="23"/>
        <end position="59"/>
    </location>
</feature>
<protein>
    <recommendedName>
        <fullName evidence="1">F-box domain-containing protein</fullName>
    </recommendedName>
</protein>